<dbReference type="Pfam" id="PF13692">
    <property type="entry name" value="Glyco_trans_1_4"/>
    <property type="match status" value="1"/>
</dbReference>
<protein>
    <submittedName>
        <fullName evidence="2">GT2 family glycosyltransferase</fullName>
    </submittedName>
</protein>
<dbReference type="PANTHER" id="PTHR43179:SF7">
    <property type="entry name" value="RHAMNOSYLTRANSFERASE WBBL"/>
    <property type="match status" value="1"/>
</dbReference>
<dbReference type="PANTHER" id="PTHR43179">
    <property type="entry name" value="RHAMNOSYLTRANSFERASE WBBL"/>
    <property type="match status" value="1"/>
</dbReference>
<accession>A0ABV2L0H5</accession>
<reference evidence="2 3" key="1">
    <citation type="submission" date="2024-06" db="EMBL/GenBank/DDBJ databases">
        <title>Genomic Encyclopedia of Type Strains, Phase IV (KMG-IV): sequencing the most valuable type-strain genomes for metagenomic binning, comparative biology and taxonomic classification.</title>
        <authorList>
            <person name="Goeker M."/>
        </authorList>
    </citation>
    <scope>NUCLEOTIDE SEQUENCE [LARGE SCALE GENOMIC DNA]</scope>
    <source>
        <strain evidence="2 3">DSM 21331</strain>
    </source>
</reference>
<dbReference type="Gene3D" id="3.40.50.2000">
    <property type="entry name" value="Glycogen Phosphorylase B"/>
    <property type="match status" value="1"/>
</dbReference>
<proteinExistence type="predicted"/>
<feature type="domain" description="Glycosyltransferase 2-like" evidence="1">
    <location>
        <begin position="46"/>
        <end position="166"/>
    </location>
</feature>
<dbReference type="CDD" id="cd04186">
    <property type="entry name" value="GT_2_like_c"/>
    <property type="match status" value="1"/>
</dbReference>
<comment type="caution">
    <text evidence="2">The sequence shown here is derived from an EMBL/GenBank/DDBJ whole genome shotgun (WGS) entry which is preliminary data.</text>
</comment>
<dbReference type="EMBL" id="JBEPMM010000001">
    <property type="protein sequence ID" value="MET3691326.1"/>
    <property type="molecule type" value="Genomic_DNA"/>
</dbReference>
<evidence type="ECO:0000313" key="2">
    <source>
        <dbReference type="EMBL" id="MET3691326.1"/>
    </source>
</evidence>
<dbReference type="RefSeq" id="WP_238280093.1">
    <property type="nucleotide sequence ID" value="NZ_BPQL01000074.1"/>
</dbReference>
<gene>
    <name evidence="2" type="ORF">ABID43_000845</name>
</gene>
<dbReference type="InterPro" id="IPR001173">
    <property type="entry name" value="Glyco_trans_2-like"/>
</dbReference>
<dbReference type="Gene3D" id="3.90.550.10">
    <property type="entry name" value="Spore Coat Polysaccharide Biosynthesis Protein SpsA, Chain A"/>
    <property type="match status" value="1"/>
</dbReference>
<keyword evidence="3" id="KW-1185">Reference proteome</keyword>
<sequence length="689" mass="74710">MMAAPDILDAPSGRKAALVEAALIWNALFLNDVRIAFRAESAPTISVVMVSRGARHLLAWTLTKLAAQQAFAGSRFEVILVDNASDPETAKLFGRIDGARILRNAQNVGFGPACNQGAAEARGRYLLFLNPDVDLMPGALDALVAAFAQADDVGIAGARLVFPGGILQEAGAGFQDDPQLTHPYGRGGLDPFAPEASYARDVGYVSGAVLMIEAGLFAELGGFDDRFAPAYFEDTDLCLRCQQAGRRVVYQPRAIAIHVENATSVRRSDVEALLDRNRVRFRERHGTWLFGQGPPRSGFAPRDDAPFALRVLYVDDRAPHQDLGAGLPRANTILNAMAELGYAVTLCSVYGEREEPAATYRDLSDRIEVIEPCGREGFRRLVTERAGFYDVLWVSRPPHIRMVCEVLRDLGLTPRDVGRSRVVFDSESLYALREFVVDALNGRPASEPGLARASAEEIRQAAAADHVVCVSEADARLLRRAGVPDPVVLGHVQAPDVRAPHADAPGFSARRGFVFIGSLAREGEPNIDSLDWFFGHVWERLRAALPDAHLTIIGTVAPSIAERLSRPGVTVLGRVDDPGPALDAARVALAPTRYAAGLPHKVLETVTRGLPGLVTPILAGQMGWPDGTGYRVRDWHDPEGFARGLVDLHEDADEWARVQRAGLDQVGRECDAAGYRAILRRLCEAPVFA</sequence>
<dbReference type="Proteomes" id="UP001549145">
    <property type="component" value="Unassembled WGS sequence"/>
</dbReference>
<dbReference type="InterPro" id="IPR029044">
    <property type="entry name" value="Nucleotide-diphossugar_trans"/>
</dbReference>
<evidence type="ECO:0000313" key="3">
    <source>
        <dbReference type="Proteomes" id="UP001549145"/>
    </source>
</evidence>
<evidence type="ECO:0000259" key="1">
    <source>
        <dbReference type="Pfam" id="PF00535"/>
    </source>
</evidence>
<dbReference type="SUPFAM" id="SSF53756">
    <property type="entry name" value="UDP-Glycosyltransferase/glycogen phosphorylase"/>
    <property type="match status" value="1"/>
</dbReference>
<dbReference type="Pfam" id="PF00535">
    <property type="entry name" value="Glycos_transf_2"/>
    <property type="match status" value="1"/>
</dbReference>
<dbReference type="SUPFAM" id="SSF53448">
    <property type="entry name" value="Nucleotide-diphospho-sugar transferases"/>
    <property type="match status" value="1"/>
</dbReference>
<name>A0ABV2L0H5_9HYPH</name>
<organism evidence="2 3">
    <name type="scientific">Methylobacterium goesingense</name>
    <dbReference type="NCBI Taxonomy" id="243690"/>
    <lineage>
        <taxon>Bacteria</taxon>
        <taxon>Pseudomonadati</taxon>
        <taxon>Pseudomonadota</taxon>
        <taxon>Alphaproteobacteria</taxon>
        <taxon>Hyphomicrobiales</taxon>
        <taxon>Methylobacteriaceae</taxon>
        <taxon>Methylobacterium</taxon>
    </lineage>
</organism>